<feature type="signal peptide" evidence="10">
    <location>
        <begin position="1"/>
        <end position="20"/>
    </location>
</feature>
<organism evidence="11">
    <name type="scientific">Planktothricoides raciborskii GIHE-MW2</name>
    <dbReference type="NCBI Taxonomy" id="2792601"/>
    <lineage>
        <taxon>Bacteria</taxon>
        <taxon>Bacillati</taxon>
        <taxon>Cyanobacteriota</taxon>
        <taxon>Cyanophyceae</taxon>
        <taxon>Oscillatoriophycideae</taxon>
        <taxon>Oscillatoriales</taxon>
        <taxon>Oscillatoriaceae</taxon>
        <taxon>Planktothricoides</taxon>
    </lineage>
</organism>
<dbReference type="InterPro" id="IPR002628">
    <property type="entry name" value="PsbO"/>
</dbReference>
<dbReference type="AlphaFoldDB" id="A0AAU8JKF9"/>
<keyword evidence="3" id="KW-0602">Photosynthesis</keyword>
<reference evidence="11" key="1">
    <citation type="submission" date="2024-07" db="EMBL/GenBank/DDBJ databases">
        <authorList>
            <person name="Kim Y.J."/>
            <person name="Jeong J.Y."/>
        </authorList>
    </citation>
    <scope>NUCLEOTIDE SEQUENCE</scope>
    <source>
        <strain evidence="11">GIHE-MW2</strain>
    </source>
</reference>
<evidence type="ECO:0000256" key="4">
    <source>
        <dbReference type="ARBA" id="ARBA00023078"/>
    </source>
</evidence>
<dbReference type="Pfam" id="PF01716">
    <property type="entry name" value="MSP"/>
    <property type="match status" value="1"/>
</dbReference>
<evidence type="ECO:0000256" key="9">
    <source>
        <dbReference type="ARBA" id="ARBA00046136"/>
    </source>
</evidence>
<comment type="similarity">
    <text evidence="2">Belongs to the PsbO family.</text>
</comment>
<dbReference type="EMBL" id="CP159837">
    <property type="protein sequence ID" value="XCM39299.1"/>
    <property type="molecule type" value="Genomic_DNA"/>
</dbReference>
<dbReference type="InterPro" id="IPR011250">
    <property type="entry name" value="OMP/PagP_B-barrel"/>
</dbReference>
<evidence type="ECO:0000256" key="8">
    <source>
        <dbReference type="ARBA" id="ARBA00043037"/>
    </source>
</evidence>
<evidence type="ECO:0000313" key="11">
    <source>
        <dbReference type="EMBL" id="XCM39299.1"/>
    </source>
</evidence>
<evidence type="ECO:0000256" key="1">
    <source>
        <dbReference type="ARBA" id="ARBA00004526"/>
    </source>
</evidence>
<dbReference type="PANTHER" id="PTHR34058">
    <property type="entry name" value="OXYGEN-EVOLVING ENHANCER PROTEIN 1-2, CHLOROPLASTIC"/>
    <property type="match status" value="1"/>
</dbReference>
<keyword evidence="6" id="KW-0604">Photosystem II</keyword>
<comment type="subcellular location">
    <subcellularLocation>
        <location evidence="1">Cellular thylakoid membrane</location>
        <topology evidence="1">Peripheral membrane protein</topology>
        <orientation evidence="1">Lumenal side</orientation>
    </subcellularLocation>
</comment>
<dbReference type="Gene3D" id="3.30.2050.10">
    <property type="entry name" value="photosynthetic oxygen evolving center domain"/>
    <property type="match status" value="1"/>
</dbReference>
<dbReference type="GO" id="GO:0031676">
    <property type="term" value="C:plasma membrane-derived thylakoid membrane"/>
    <property type="evidence" value="ECO:0007669"/>
    <property type="project" value="UniProtKB-SubCell"/>
</dbReference>
<feature type="chain" id="PRO_5043504638" description="Photosystem II extrinsic protein O" evidence="10">
    <location>
        <begin position="21"/>
        <end position="275"/>
    </location>
</feature>
<evidence type="ECO:0000256" key="3">
    <source>
        <dbReference type="ARBA" id="ARBA00022531"/>
    </source>
</evidence>
<dbReference type="GO" id="GO:0010207">
    <property type="term" value="P:photosystem II assembly"/>
    <property type="evidence" value="ECO:0007669"/>
    <property type="project" value="InterPro"/>
</dbReference>
<accession>A0AAU8JKF9</accession>
<evidence type="ECO:0000256" key="5">
    <source>
        <dbReference type="ARBA" id="ARBA00023136"/>
    </source>
</evidence>
<sequence length="275" mass="29820">MRYRAVIAALLALCLGVLTACSEGPTVSKDQLTYEDIVNTGLANNCPELPETARGSIFLDPNQSYILTDLCLQPKEFFVEEETNKRKQESEFVPSKLLTRYTTSLTQISGPLSINEDRSLTFYEEDGIDFQPTTVVLPGGEEVPFLFTIKKLVATSQPGIDTINTSTDFEGKFSVPSYRSSAFLDPKGRGEATGYDNAVAIPAAADKEEIARSNIKRALGGSGEISLKIAKVDGRTGEIAGIFISEQDSDTDLGAKDAVKVKIIGQFYGRVEPNA</sequence>
<keyword evidence="10" id="KW-0732">Signal</keyword>
<evidence type="ECO:0000256" key="10">
    <source>
        <dbReference type="SAM" id="SignalP"/>
    </source>
</evidence>
<comment type="function">
    <text evidence="9">One of the extrinsic, lumenal subunits of photosystem II (PSII), which stabilize and protect the oxygen-evolving complex. PSII is a light-driven water plastoquinone oxidoreductase, using light energy to abstract electrons from H(2)O, generating a proton gradient subsequently used for ATP formation. Required for dimerization of PSII and for binding of PsbQ to PSII.</text>
</comment>
<dbReference type="Gene3D" id="2.40.160.30">
    <property type="entry name" value="Photosystem II, cytochrome c-550 precursor"/>
    <property type="match status" value="1"/>
</dbReference>
<keyword evidence="4" id="KW-0793">Thylakoid</keyword>
<proteinExistence type="inferred from homology"/>
<evidence type="ECO:0000256" key="6">
    <source>
        <dbReference type="ARBA" id="ARBA00023276"/>
    </source>
</evidence>
<gene>
    <name evidence="11" type="ORF">ABWT76_002208</name>
</gene>
<dbReference type="SUPFAM" id="SSF56925">
    <property type="entry name" value="OMPA-like"/>
    <property type="match status" value="1"/>
</dbReference>
<dbReference type="GO" id="GO:0010242">
    <property type="term" value="F:oxygen evolving activity"/>
    <property type="evidence" value="ECO:0007669"/>
    <property type="project" value="InterPro"/>
</dbReference>
<dbReference type="RefSeq" id="WP_054464656.1">
    <property type="nucleotide sequence ID" value="NZ_CP159837.1"/>
</dbReference>
<keyword evidence="5" id="KW-0472">Membrane</keyword>
<dbReference type="GO" id="GO:0009654">
    <property type="term" value="C:photosystem II oxygen evolving complex"/>
    <property type="evidence" value="ECO:0007669"/>
    <property type="project" value="InterPro"/>
</dbReference>
<evidence type="ECO:0000256" key="2">
    <source>
        <dbReference type="ARBA" id="ARBA00009838"/>
    </source>
</evidence>
<evidence type="ECO:0000256" key="7">
    <source>
        <dbReference type="ARBA" id="ARBA00039796"/>
    </source>
</evidence>
<dbReference type="PROSITE" id="PS51257">
    <property type="entry name" value="PROKAR_LIPOPROTEIN"/>
    <property type="match status" value="1"/>
</dbReference>
<name>A0AAU8JKF9_9CYAN</name>
<dbReference type="GO" id="GO:0042549">
    <property type="term" value="P:photosystem II stabilization"/>
    <property type="evidence" value="ECO:0007669"/>
    <property type="project" value="InterPro"/>
</dbReference>
<protein>
    <recommendedName>
        <fullName evidence="7">Photosystem II extrinsic protein O</fullName>
    </recommendedName>
    <alternativeName>
        <fullName evidence="8">Photosystem II manganese-stabilizing polypeptide</fullName>
    </alternativeName>
</protein>